<feature type="DNA-binding region" description="H-T-H motif" evidence="2">
    <location>
        <begin position="24"/>
        <end position="43"/>
    </location>
</feature>
<dbReference type="EMBL" id="CP102290">
    <property type="protein sequence ID" value="UWP61234.1"/>
    <property type="molecule type" value="Genomic_DNA"/>
</dbReference>
<evidence type="ECO:0000256" key="1">
    <source>
        <dbReference type="ARBA" id="ARBA00023125"/>
    </source>
</evidence>
<dbReference type="PRINTS" id="PR00455">
    <property type="entry name" value="HTHTETR"/>
</dbReference>
<dbReference type="Gene3D" id="1.10.357.10">
    <property type="entry name" value="Tetracycline Repressor, domain 2"/>
    <property type="match status" value="1"/>
</dbReference>
<dbReference type="InterPro" id="IPR001647">
    <property type="entry name" value="HTH_TetR"/>
</dbReference>
<evidence type="ECO:0000313" key="5">
    <source>
        <dbReference type="Proteomes" id="UP001060164"/>
    </source>
</evidence>
<dbReference type="InterPro" id="IPR050624">
    <property type="entry name" value="HTH-type_Tx_Regulator"/>
</dbReference>
<protein>
    <submittedName>
        <fullName evidence="4">TetR/AcrR family transcriptional regulator</fullName>
    </submittedName>
</protein>
<feature type="domain" description="HTH tetR-type" evidence="3">
    <location>
        <begin position="1"/>
        <end position="61"/>
    </location>
</feature>
<dbReference type="PANTHER" id="PTHR43479:SF11">
    <property type="entry name" value="ACREF_ENVCD OPERON REPRESSOR-RELATED"/>
    <property type="match status" value="1"/>
</dbReference>
<keyword evidence="1 2" id="KW-0238">DNA-binding</keyword>
<organism evidence="4 5">
    <name type="scientific">Ruminococcus gauvreauii</name>
    <dbReference type="NCBI Taxonomy" id="438033"/>
    <lineage>
        <taxon>Bacteria</taxon>
        <taxon>Bacillati</taxon>
        <taxon>Bacillota</taxon>
        <taxon>Clostridia</taxon>
        <taxon>Eubacteriales</taxon>
        <taxon>Oscillospiraceae</taxon>
        <taxon>Ruminococcus</taxon>
    </lineage>
</organism>
<dbReference type="InterPro" id="IPR009057">
    <property type="entry name" value="Homeodomain-like_sf"/>
</dbReference>
<dbReference type="SUPFAM" id="SSF46689">
    <property type="entry name" value="Homeodomain-like"/>
    <property type="match status" value="1"/>
</dbReference>
<accession>A0ABY5VM33</accession>
<evidence type="ECO:0000313" key="4">
    <source>
        <dbReference type="EMBL" id="UWP61234.1"/>
    </source>
</evidence>
<reference evidence="4" key="1">
    <citation type="journal article" date="2022" name="Cell">
        <title>Design, construction, and in vivo augmentation of a complex gut microbiome.</title>
        <authorList>
            <person name="Cheng A.G."/>
            <person name="Ho P.Y."/>
            <person name="Aranda-Diaz A."/>
            <person name="Jain S."/>
            <person name="Yu F.B."/>
            <person name="Meng X."/>
            <person name="Wang M."/>
            <person name="Iakiviak M."/>
            <person name="Nagashima K."/>
            <person name="Zhao A."/>
            <person name="Murugkar P."/>
            <person name="Patil A."/>
            <person name="Atabakhsh K."/>
            <person name="Weakley A."/>
            <person name="Yan J."/>
            <person name="Brumbaugh A.R."/>
            <person name="Higginbottom S."/>
            <person name="Dimas A."/>
            <person name="Shiver A.L."/>
            <person name="Deutschbauer A."/>
            <person name="Neff N."/>
            <person name="Sonnenburg J.L."/>
            <person name="Huang K.C."/>
            <person name="Fischbach M.A."/>
        </authorList>
    </citation>
    <scope>NUCLEOTIDE SEQUENCE</scope>
    <source>
        <strain evidence="4">DSM 19829</strain>
    </source>
</reference>
<keyword evidence="5" id="KW-1185">Reference proteome</keyword>
<sequence>MDNRENILQCALALFYMKGYDAVGVQEIVDTAGITKPTLYYYFGSKRGLLENVLKVYCDVLNKNLDEAVQFQGKIPDLLFHVAKAYFDFAVRYRKCYLLMLALFYSGRENEGFKTVYPLIQDYYNRIVCIFDEASGQLGNMNGRQQQFAVGFIGIMDHYLMMRQQEFGEDEMMEITDEQIRSIVHQFMYGIYS</sequence>
<dbReference type="PANTHER" id="PTHR43479">
    <property type="entry name" value="ACREF/ENVCD OPERON REPRESSOR-RELATED"/>
    <property type="match status" value="1"/>
</dbReference>
<dbReference type="Proteomes" id="UP001060164">
    <property type="component" value="Chromosome"/>
</dbReference>
<name>A0ABY5VM33_9FIRM</name>
<evidence type="ECO:0000256" key="2">
    <source>
        <dbReference type="PROSITE-ProRule" id="PRU00335"/>
    </source>
</evidence>
<dbReference type="PROSITE" id="PS50977">
    <property type="entry name" value="HTH_TETR_2"/>
    <property type="match status" value="1"/>
</dbReference>
<proteinExistence type="predicted"/>
<dbReference type="RefSeq" id="WP_028527711.1">
    <property type="nucleotide sequence ID" value="NZ_CABLBR010000004.1"/>
</dbReference>
<evidence type="ECO:0000259" key="3">
    <source>
        <dbReference type="PROSITE" id="PS50977"/>
    </source>
</evidence>
<dbReference type="Pfam" id="PF00440">
    <property type="entry name" value="TetR_N"/>
    <property type="match status" value="1"/>
</dbReference>
<gene>
    <name evidence="4" type="ORF">NQ502_09495</name>
</gene>